<proteinExistence type="predicted"/>
<feature type="region of interest" description="Disordered" evidence="1">
    <location>
        <begin position="9"/>
        <end position="35"/>
    </location>
</feature>
<dbReference type="OrthoDB" id="10587036at2759"/>
<evidence type="ECO:0000256" key="1">
    <source>
        <dbReference type="SAM" id="MobiDB-lite"/>
    </source>
</evidence>
<sequence>MDEPCIVVYTQEDSQVAHKENEVGKKGSEGQTHQQSLTITIEELALQTPFKDLSGSPTPDQDSPGLKHTVKLAATASSPTSISDDESPAKKQKRASITFEFHNVYIALRSVKIPLSLLSTVSSDLHLQRSRLSTPNLMTQAGKRPFMDTNRTRNYKPP</sequence>
<name>A0A1R3KLV0_9ROSI</name>
<evidence type="ECO:0000313" key="3">
    <source>
        <dbReference type="Proteomes" id="UP000187203"/>
    </source>
</evidence>
<feature type="region of interest" description="Disordered" evidence="1">
    <location>
        <begin position="48"/>
        <end position="93"/>
    </location>
</feature>
<protein>
    <submittedName>
        <fullName evidence="2">Uncharacterized protein</fullName>
    </submittedName>
</protein>
<accession>A0A1R3KLV0</accession>
<evidence type="ECO:0000313" key="2">
    <source>
        <dbReference type="EMBL" id="OMP08062.1"/>
    </source>
</evidence>
<comment type="caution">
    <text evidence="2">The sequence shown here is derived from an EMBL/GenBank/DDBJ whole genome shotgun (WGS) entry which is preliminary data.</text>
</comment>
<dbReference type="AlphaFoldDB" id="A0A1R3KLV0"/>
<gene>
    <name evidence="2" type="ORF">COLO4_06810</name>
</gene>
<dbReference type="EMBL" id="AWUE01012916">
    <property type="protein sequence ID" value="OMP08062.1"/>
    <property type="molecule type" value="Genomic_DNA"/>
</dbReference>
<dbReference type="Proteomes" id="UP000187203">
    <property type="component" value="Unassembled WGS sequence"/>
</dbReference>
<keyword evidence="3" id="KW-1185">Reference proteome</keyword>
<organism evidence="2 3">
    <name type="scientific">Corchorus olitorius</name>
    <dbReference type="NCBI Taxonomy" id="93759"/>
    <lineage>
        <taxon>Eukaryota</taxon>
        <taxon>Viridiplantae</taxon>
        <taxon>Streptophyta</taxon>
        <taxon>Embryophyta</taxon>
        <taxon>Tracheophyta</taxon>
        <taxon>Spermatophyta</taxon>
        <taxon>Magnoliopsida</taxon>
        <taxon>eudicotyledons</taxon>
        <taxon>Gunneridae</taxon>
        <taxon>Pentapetalae</taxon>
        <taxon>rosids</taxon>
        <taxon>malvids</taxon>
        <taxon>Malvales</taxon>
        <taxon>Malvaceae</taxon>
        <taxon>Grewioideae</taxon>
        <taxon>Apeibeae</taxon>
        <taxon>Corchorus</taxon>
    </lineage>
</organism>
<feature type="compositionally biased region" description="Basic and acidic residues" evidence="1">
    <location>
        <begin position="15"/>
        <end position="28"/>
    </location>
</feature>
<reference evidence="3" key="1">
    <citation type="submission" date="2013-09" db="EMBL/GenBank/DDBJ databases">
        <title>Corchorus olitorius genome sequencing.</title>
        <authorList>
            <person name="Alam M."/>
            <person name="Haque M.S."/>
            <person name="Islam M.S."/>
            <person name="Emdad E.M."/>
            <person name="Islam M.M."/>
            <person name="Ahmed B."/>
            <person name="Halim A."/>
            <person name="Hossen Q.M.M."/>
            <person name="Hossain M.Z."/>
            <person name="Ahmed R."/>
            <person name="Khan M.M."/>
            <person name="Islam R."/>
            <person name="Rashid M.M."/>
            <person name="Khan S.A."/>
            <person name="Rahman M.S."/>
            <person name="Alam M."/>
            <person name="Yahiya A.S."/>
            <person name="Khan M.S."/>
            <person name="Azam M.S."/>
            <person name="Haque T."/>
            <person name="Lashkar M.Z.H."/>
            <person name="Akhand A.I."/>
            <person name="Morshed G."/>
            <person name="Roy S."/>
            <person name="Uddin K.S."/>
            <person name="Rabeya T."/>
            <person name="Hossain A.S."/>
            <person name="Chowdhury A."/>
            <person name="Snigdha A.R."/>
            <person name="Mortoza M.S."/>
            <person name="Matin S.A."/>
            <person name="Hoque S.M.E."/>
            <person name="Islam M.K."/>
            <person name="Roy D.K."/>
            <person name="Haider R."/>
            <person name="Moosa M.M."/>
            <person name="Elias S.M."/>
            <person name="Hasan A.M."/>
            <person name="Jahan S."/>
            <person name="Shafiuddin M."/>
            <person name="Mahmood N."/>
            <person name="Shommy N.S."/>
        </authorList>
    </citation>
    <scope>NUCLEOTIDE SEQUENCE [LARGE SCALE GENOMIC DNA]</scope>
    <source>
        <strain evidence="3">cv. O-4</strain>
    </source>
</reference>